<dbReference type="Gene3D" id="1.10.132.60">
    <property type="entry name" value="DNA polymerase family B, C-terminal domain"/>
    <property type="match status" value="1"/>
</dbReference>
<evidence type="ECO:0000256" key="1">
    <source>
        <dbReference type="ARBA" id="ARBA00012417"/>
    </source>
</evidence>
<dbReference type="InterPro" id="IPR043502">
    <property type="entry name" value="DNA/RNA_pol_sf"/>
</dbReference>
<gene>
    <name evidence="9" type="ORF">B1B_12833</name>
</gene>
<evidence type="ECO:0000256" key="7">
    <source>
        <dbReference type="SAM" id="MobiDB-lite"/>
    </source>
</evidence>
<feature type="compositionally biased region" description="Basic and acidic residues" evidence="7">
    <location>
        <begin position="279"/>
        <end position="291"/>
    </location>
</feature>
<dbReference type="PANTHER" id="PTHR10322">
    <property type="entry name" value="DNA POLYMERASE CATALYTIC SUBUNIT"/>
    <property type="match status" value="1"/>
</dbReference>
<reference evidence="9" key="2">
    <citation type="journal article" date="2014" name="ISME J.">
        <title>Microbial stratification in low pH oxic and suboxic macroscopic growths along an acid mine drainage.</title>
        <authorList>
            <person name="Mendez-Garcia C."/>
            <person name="Mesa V."/>
            <person name="Sprenger R.R."/>
            <person name="Richter M."/>
            <person name="Diez M.S."/>
            <person name="Solano J."/>
            <person name="Bargiela R."/>
            <person name="Golyshina O.V."/>
            <person name="Manteca A."/>
            <person name="Ramos J.L."/>
            <person name="Gallego J.R."/>
            <person name="Llorente I."/>
            <person name="Martins Dos Santos V.A."/>
            <person name="Jensen O.N."/>
            <person name="Pelaez A.I."/>
            <person name="Sanchez J."/>
            <person name="Ferrer M."/>
        </authorList>
    </citation>
    <scope>NUCLEOTIDE SEQUENCE</scope>
</reference>
<keyword evidence="2" id="KW-0808">Transferase</keyword>
<feature type="compositionally biased region" description="Low complexity" evidence="7">
    <location>
        <begin position="298"/>
        <end position="308"/>
    </location>
</feature>
<dbReference type="EC" id="2.7.7.7" evidence="1"/>
<dbReference type="GO" id="GO:0003887">
    <property type="term" value="F:DNA-directed DNA polymerase activity"/>
    <property type="evidence" value="ECO:0007669"/>
    <property type="project" value="UniProtKB-KW"/>
</dbReference>
<reference evidence="9" key="1">
    <citation type="submission" date="2013-08" db="EMBL/GenBank/DDBJ databases">
        <authorList>
            <person name="Mendez C."/>
            <person name="Richter M."/>
            <person name="Ferrer M."/>
            <person name="Sanchez J."/>
        </authorList>
    </citation>
    <scope>NUCLEOTIDE SEQUENCE</scope>
</reference>
<dbReference type="GO" id="GO:0000166">
    <property type="term" value="F:nucleotide binding"/>
    <property type="evidence" value="ECO:0007669"/>
    <property type="project" value="InterPro"/>
</dbReference>
<evidence type="ECO:0000256" key="6">
    <source>
        <dbReference type="ARBA" id="ARBA00049244"/>
    </source>
</evidence>
<keyword evidence="5" id="KW-0238">DNA-binding</keyword>
<name>T0ZCQ3_9ZZZZ</name>
<evidence type="ECO:0000313" key="9">
    <source>
        <dbReference type="EMBL" id="EQD45911.1"/>
    </source>
</evidence>
<dbReference type="EMBL" id="AUZY01008430">
    <property type="protein sequence ID" value="EQD45911.1"/>
    <property type="molecule type" value="Genomic_DNA"/>
</dbReference>
<comment type="catalytic activity">
    <reaction evidence="6">
        <text>DNA(n) + a 2'-deoxyribonucleoside 5'-triphosphate = DNA(n+1) + diphosphate</text>
        <dbReference type="Rhea" id="RHEA:22508"/>
        <dbReference type="Rhea" id="RHEA-COMP:17339"/>
        <dbReference type="Rhea" id="RHEA-COMP:17340"/>
        <dbReference type="ChEBI" id="CHEBI:33019"/>
        <dbReference type="ChEBI" id="CHEBI:61560"/>
        <dbReference type="ChEBI" id="CHEBI:173112"/>
        <dbReference type="EC" id="2.7.7.7"/>
    </reaction>
</comment>
<evidence type="ECO:0000256" key="5">
    <source>
        <dbReference type="ARBA" id="ARBA00023125"/>
    </source>
</evidence>
<organism evidence="9">
    <name type="scientific">mine drainage metagenome</name>
    <dbReference type="NCBI Taxonomy" id="410659"/>
    <lineage>
        <taxon>unclassified sequences</taxon>
        <taxon>metagenomes</taxon>
        <taxon>ecological metagenomes</taxon>
    </lineage>
</organism>
<evidence type="ECO:0000256" key="2">
    <source>
        <dbReference type="ARBA" id="ARBA00022679"/>
    </source>
</evidence>
<dbReference type="GO" id="GO:0003677">
    <property type="term" value="F:DNA binding"/>
    <property type="evidence" value="ECO:0007669"/>
    <property type="project" value="UniProtKB-KW"/>
</dbReference>
<dbReference type="PROSITE" id="PS00116">
    <property type="entry name" value="DNA_POLYMERASE_B"/>
    <property type="match status" value="1"/>
</dbReference>
<accession>T0ZCQ3</accession>
<feature type="region of interest" description="Disordered" evidence="7">
    <location>
        <begin position="279"/>
        <end position="319"/>
    </location>
</feature>
<evidence type="ECO:0000256" key="4">
    <source>
        <dbReference type="ARBA" id="ARBA00022932"/>
    </source>
</evidence>
<dbReference type="AlphaFoldDB" id="T0ZCQ3"/>
<sequence length="319" mass="35819">MNSFYGVMASSFYRFTDKEIGSAITAFARQTIQDVIGALTREGADVLYSDTDSIFVRSPEPSLEGARAFGERIAGTFSKAGVILEFQSVYASFFSHGVKKRYVARQVWPRSETVVRGYETRRTDSFDAQSEALSAVFEDLLDGDTERAVRHARELIQAVQRGEVPVERLVIARTVREESEYNESTRDALPFLRVFRQLKKEGYPVFPGMKVAWVVTNARKTPQEIEPYVEGRALPPERHPDHTYYAERMAQTLARITEVFGWNEDRLLGGNRQSALSDHLDRDAPAAEDRPLAGPETPAAGLLNAAPGPRRRGRQTTLE</sequence>
<comment type="caution">
    <text evidence="9">The sequence shown here is derived from an EMBL/GenBank/DDBJ whole genome shotgun (WGS) entry which is preliminary data.</text>
</comment>
<dbReference type="InterPro" id="IPR017964">
    <property type="entry name" value="DNA-dir_DNA_pol_B_CS"/>
</dbReference>
<dbReference type="Pfam" id="PF00136">
    <property type="entry name" value="DNA_pol_B"/>
    <property type="match status" value="1"/>
</dbReference>
<proteinExistence type="predicted"/>
<keyword evidence="3" id="KW-0548">Nucleotidyltransferase</keyword>
<dbReference type="SUPFAM" id="SSF56672">
    <property type="entry name" value="DNA/RNA polymerases"/>
    <property type="match status" value="1"/>
</dbReference>
<feature type="compositionally biased region" description="Basic residues" evidence="7">
    <location>
        <begin position="309"/>
        <end position="319"/>
    </location>
</feature>
<dbReference type="InterPro" id="IPR042087">
    <property type="entry name" value="DNA_pol_B_thumb"/>
</dbReference>
<protein>
    <recommendedName>
        <fullName evidence="1">DNA-directed DNA polymerase</fullName>
        <ecNumber evidence="1">2.7.7.7</ecNumber>
    </recommendedName>
</protein>
<dbReference type="Gene3D" id="3.90.1600.10">
    <property type="entry name" value="Palm domain of DNA polymerase"/>
    <property type="match status" value="1"/>
</dbReference>
<dbReference type="InterPro" id="IPR023211">
    <property type="entry name" value="DNA_pol_palm_dom_sf"/>
</dbReference>
<dbReference type="PANTHER" id="PTHR10322:SF23">
    <property type="entry name" value="DNA POLYMERASE DELTA CATALYTIC SUBUNIT"/>
    <property type="match status" value="1"/>
</dbReference>
<feature type="domain" description="DNA-directed DNA polymerase family B multifunctional" evidence="8">
    <location>
        <begin position="2"/>
        <end position="258"/>
    </location>
</feature>
<keyword evidence="4" id="KW-0239">DNA-directed DNA polymerase</keyword>
<dbReference type="InterPro" id="IPR006134">
    <property type="entry name" value="DNA-dir_DNA_pol_B_multi_dom"/>
</dbReference>
<evidence type="ECO:0000256" key="3">
    <source>
        <dbReference type="ARBA" id="ARBA00022695"/>
    </source>
</evidence>
<dbReference type="InterPro" id="IPR050240">
    <property type="entry name" value="DNA_pol_type-B"/>
</dbReference>
<evidence type="ECO:0000259" key="8">
    <source>
        <dbReference type="Pfam" id="PF00136"/>
    </source>
</evidence>